<protein>
    <recommendedName>
        <fullName evidence="3">DUF1080 domain-containing protein</fullName>
    </recommendedName>
</protein>
<dbReference type="EMBL" id="SWBQ01000002">
    <property type="protein sequence ID" value="TKC07110.1"/>
    <property type="molecule type" value="Genomic_DNA"/>
</dbReference>
<evidence type="ECO:0000313" key="2">
    <source>
        <dbReference type="Proteomes" id="UP000307244"/>
    </source>
</evidence>
<keyword evidence="2" id="KW-1185">Reference proteome</keyword>
<name>A0A4U1CJD7_9SPHI</name>
<evidence type="ECO:0000313" key="1">
    <source>
        <dbReference type="EMBL" id="TKC07110.1"/>
    </source>
</evidence>
<proteinExistence type="predicted"/>
<dbReference type="OrthoDB" id="639802at2"/>
<evidence type="ECO:0008006" key="3">
    <source>
        <dbReference type="Google" id="ProtNLM"/>
    </source>
</evidence>
<sequence>MDVTLFGEEYQHHFSIIKPECTVWTSYQFSENVKDGSKYDLRAFGHDFSKGGTLKLHIRNKKVTLSIDDKQAYKTHYSNPIGHVMGVKISFAGIGEFKNFQLKDLKTGAQF</sequence>
<reference evidence="1 2" key="1">
    <citation type="submission" date="2019-04" db="EMBL/GenBank/DDBJ databases">
        <title>Pedobacter sp. RP-3-15 sp. nov., isolated from Arctic soil.</title>
        <authorList>
            <person name="Dahal R.H."/>
            <person name="Kim D.-U."/>
        </authorList>
    </citation>
    <scope>NUCLEOTIDE SEQUENCE [LARGE SCALE GENOMIC DNA]</scope>
    <source>
        <strain evidence="1 2">RP-3-15</strain>
    </source>
</reference>
<dbReference type="AlphaFoldDB" id="A0A4U1CJD7"/>
<dbReference type="Proteomes" id="UP000307244">
    <property type="component" value="Unassembled WGS sequence"/>
</dbReference>
<organism evidence="1 2">
    <name type="scientific">Pedobacter frigoris</name>
    <dbReference type="NCBI Taxonomy" id="2571272"/>
    <lineage>
        <taxon>Bacteria</taxon>
        <taxon>Pseudomonadati</taxon>
        <taxon>Bacteroidota</taxon>
        <taxon>Sphingobacteriia</taxon>
        <taxon>Sphingobacteriales</taxon>
        <taxon>Sphingobacteriaceae</taxon>
        <taxon>Pedobacter</taxon>
    </lineage>
</organism>
<gene>
    <name evidence="1" type="ORF">FA047_07575</name>
</gene>
<accession>A0A4U1CJD7</accession>
<dbReference type="RefSeq" id="WP_136835378.1">
    <property type="nucleotide sequence ID" value="NZ_SWBQ01000002.1"/>
</dbReference>
<comment type="caution">
    <text evidence="1">The sequence shown here is derived from an EMBL/GenBank/DDBJ whole genome shotgun (WGS) entry which is preliminary data.</text>
</comment>